<dbReference type="CDD" id="cd00096">
    <property type="entry name" value="Ig"/>
    <property type="match status" value="1"/>
</dbReference>
<dbReference type="SMART" id="SM00408">
    <property type="entry name" value="IGc2"/>
    <property type="match status" value="8"/>
</dbReference>
<keyword evidence="8" id="KW-1185">Reference proteome</keyword>
<evidence type="ECO:0000256" key="3">
    <source>
        <dbReference type="ARBA" id="ARBA00023180"/>
    </source>
</evidence>
<evidence type="ECO:0000256" key="5">
    <source>
        <dbReference type="SAM" id="SignalP"/>
    </source>
</evidence>
<feature type="signal peptide" evidence="5">
    <location>
        <begin position="1"/>
        <end position="22"/>
    </location>
</feature>
<protein>
    <recommendedName>
        <fullName evidence="6">Ig-like domain-containing protein</fullName>
    </recommendedName>
</protein>
<dbReference type="STRING" id="64144.ENSATEP00000027763"/>
<evidence type="ECO:0000313" key="8">
    <source>
        <dbReference type="Proteomes" id="UP000265040"/>
    </source>
</evidence>
<reference evidence="7" key="1">
    <citation type="submission" date="2021-04" db="EMBL/GenBank/DDBJ databases">
        <authorList>
            <consortium name="Wellcome Sanger Institute Data Sharing"/>
        </authorList>
    </citation>
    <scope>NUCLEOTIDE SEQUENCE [LARGE SCALE GENOMIC DNA]</scope>
</reference>
<feature type="domain" description="Ig-like" evidence="6">
    <location>
        <begin position="121"/>
        <end position="204"/>
    </location>
</feature>
<keyword evidence="2" id="KW-1015">Disulfide bond</keyword>
<feature type="domain" description="Ig-like" evidence="6">
    <location>
        <begin position="501"/>
        <end position="579"/>
    </location>
</feature>
<keyword evidence="1 5" id="KW-0732">Signal</keyword>
<name>A0A3Q1JBJ7_ANATE</name>
<dbReference type="InterPro" id="IPR036179">
    <property type="entry name" value="Ig-like_dom_sf"/>
</dbReference>
<reference evidence="7" key="2">
    <citation type="submission" date="2025-08" db="UniProtKB">
        <authorList>
            <consortium name="Ensembl"/>
        </authorList>
    </citation>
    <scope>IDENTIFICATION</scope>
</reference>
<dbReference type="SUPFAM" id="SSF48726">
    <property type="entry name" value="Immunoglobulin"/>
    <property type="match status" value="9"/>
</dbReference>
<feature type="domain" description="Ig-like" evidence="6">
    <location>
        <begin position="669"/>
        <end position="753"/>
    </location>
</feature>
<evidence type="ECO:0000259" key="6">
    <source>
        <dbReference type="PROSITE" id="PS50835"/>
    </source>
</evidence>
<evidence type="ECO:0000256" key="1">
    <source>
        <dbReference type="ARBA" id="ARBA00022729"/>
    </source>
</evidence>
<dbReference type="GeneTree" id="ENSGT01100000263479"/>
<proteinExistence type="predicted"/>
<dbReference type="OrthoDB" id="6159398at2759"/>
<evidence type="ECO:0000313" key="7">
    <source>
        <dbReference type="Ensembl" id="ENSATEP00000027763.2"/>
    </source>
</evidence>
<keyword evidence="3" id="KW-0325">Glycoprotein</keyword>
<reference evidence="7" key="3">
    <citation type="submission" date="2025-09" db="UniProtKB">
        <authorList>
            <consortium name="Ensembl"/>
        </authorList>
    </citation>
    <scope>IDENTIFICATION</scope>
</reference>
<dbReference type="PROSITE" id="PS50835">
    <property type="entry name" value="IG_LIKE"/>
    <property type="match status" value="8"/>
</dbReference>
<dbReference type="AlphaFoldDB" id="A0A3Q1JBJ7"/>
<feature type="domain" description="Ig-like" evidence="6">
    <location>
        <begin position="591"/>
        <end position="668"/>
    </location>
</feature>
<dbReference type="Ensembl" id="ENSATET00000028201.2">
    <property type="protein sequence ID" value="ENSATEP00000027763.2"/>
    <property type="gene ID" value="ENSATEG00000019173.2"/>
</dbReference>
<dbReference type="Gene3D" id="2.60.40.10">
    <property type="entry name" value="Immunoglobulins"/>
    <property type="match status" value="9"/>
</dbReference>
<dbReference type="InterPro" id="IPR007110">
    <property type="entry name" value="Ig-like_dom"/>
</dbReference>
<feature type="chain" id="PRO_5030080355" description="Ig-like domain-containing protein" evidence="5">
    <location>
        <begin position="23"/>
        <end position="868"/>
    </location>
</feature>
<dbReference type="InterPro" id="IPR003599">
    <property type="entry name" value="Ig_sub"/>
</dbReference>
<sequence>MGFNISLGTNLFFLPFLGPVCSQTTSSLIYASENPIPVGSNVTFFSSKSVTQGAWLFNNSLIVIIIPGNSIIPSIWSSRVTFDSNTSSLSIRSLTLSDSGLYTLEAINLFSAQLTLSVQVPISNVTLMAKATNLVEFNDTAVFTCLSNGSVPSYVWLNGSSQVTAGGNVYLSNGNTTLTIVNVTRYDEGPFTCNVSNGVSYEVSPSVLLNISYGPSNTMIDIKPTSLNHAYRTGSNITLNCSAESSPPATIMWMINNVYLNQSGPQLQLLDVAPNNSGNYTCLFYNSVTLRFSSASEIVWIVDPLAAIVVNQIGGPAILNKSFTLNCNVSGTVDSIQWWRNGLLMSSNSTTILSKNTLILNPVQLSDSGNYTCQAINAVSMVTSSPYTVQVNYGPEMATIMGPNAATTGDNINLTCYASSYPSSIYTWYFNGSVVANTPLYVTPPLTTNMTGIYTCVAYNNITGLNSTANQMLTVVGKTGMVILMSLLITQISAFFLGRITDVEVIPLDMSAIEGFPYNLKCSVTGPVDRVYWLLNNQSLLADNSTGFVMNKTIFFTPLERNDTGSYQCMAMNAAENVTSPPYMLVVNFGPETPITEGPELAETGKPAIFNCSALSVPPSEISWWFNDTLITNTSMFMINELSLNMTGNYTCMAYNTVTGINSTNTVMLTVIATIKTHTVPLSSSNFTLICEVTGFDYTIQWLKDNQTLNTTTSANNTHYYIEDNKLHFTPVTISDDGMYQCVASNTLTQVQSPPYNLLVNYGPLNVTIAGPDSAALGSIVSLTCSAVSMPNCEFQWYFAGYSVAMKMGPVTTFSVHNNSEGNYTCQARNPVTNITLYKTKVFTVTGDLYRIFFACHFVKCDDLTVQI</sequence>
<dbReference type="InterPro" id="IPR052598">
    <property type="entry name" value="IgSF_CEA-related"/>
</dbReference>
<feature type="domain" description="Ig-like" evidence="6">
    <location>
        <begin position="395"/>
        <end position="474"/>
    </location>
</feature>
<gene>
    <name evidence="7" type="primary">CEACAM1</name>
</gene>
<evidence type="ECO:0000256" key="2">
    <source>
        <dbReference type="ARBA" id="ARBA00023157"/>
    </source>
</evidence>
<keyword evidence="4" id="KW-0393">Immunoglobulin domain</keyword>
<dbReference type="InParanoid" id="A0A3Q1JBJ7"/>
<dbReference type="SMART" id="SM00409">
    <property type="entry name" value="IG"/>
    <property type="match status" value="9"/>
</dbReference>
<dbReference type="PANTHER" id="PTHR44337">
    <property type="entry name" value="CARCINOEMBRYONIC ANTIGEN-RELATED CELL ADHESION MOLECULE 8"/>
    <property type="match status" value="1"/>
</dbReference>
<feature type="domain" description="Ig-like" evidence="6">
    <location>
        <begin position="215"/>
        <end position="293"/>
    </location>
</feature>
<dbReference type="PANTHER" id="PTHR44337:SF20">
    <property type="entry name" value="CARCINOEMBRYONIC ANTIGEN-RELATED CELL ADHESION MOLECULE 5-RELATED"/>
    <property type="match status" value="1"/>
</dbReference>
<organism evidence="7 8">
    <name type="scientific">Anabas testudineus</name>
    <name type="common">Climbing perch</name>
    <name type="synonym">Anthias testudineus</name>
    <dbReference type="NCBI Taxonomy" id="64144"/>
    <lineage>
        <taxon>Eukaryota</taxon>
        <taxon>Metazoa</taxon>
        <taxon>Chordata</taxon>
        <taxon>Craniata</taxon>
        <taxon>Vertebrata</taxon>
        <taxon>Euteleostomi</taxon>
        <taxon>Actinopterygii</taxon>
        <taxon>Neopterygii</taxon>
        <taxon>Teleostei</taxon>
        <taxon>Neoteleostei</taxon>
        <taxon>Acanthomorphata</taxon>
        <taxon>Anabantaria</taxon>
        <taxon>Anabantiformes</taxon>
        <taxon>Anabantoidei</taxon>
        <taxon>Anabantidae</taxon>
        <taxon>Anabas</taxon>
    </lineage>
</organism>
<feature type="domain" description="Ig-like" evidence="6">
    <location>
        <begin position="304"/>
        <end position="390"/>
    </location>
</feature>
<accession>A0A3Q1JBJ7</accession>
<dbReference type="Proteomes" id="UP000265040">
    <property type="component" value="Chromosome 16"/>
</dbReference>
<dbReference type="InterPro" id="IPR003598">
    <property type="entry name" value="Ig_sub2"/>
</dbReference>
<dbReference type="Pfam" id="PF13927">
    <property type="entry name" value="Ig_3"/>
    <property type="match status" value="7"/>
</dbReference>
<dbReference type="InterPro" id="IPR013783">
    <property type="entry name" value="Ig-like_fold"/>
</dbReference>
<feature type="domain" description="Ig-like" evidence="6">
    <location>
        <begin position="764"/>
        <end position="844"/>
    </location>
</feature>
<evidence type="ECO:0000256" key="4">
    <source>
        <dbReference type="ARBA" id="ARBA00023319"/>
    </source>
</evidence>